<dbReference type="PRINTS" id="PR00320">
    <property type="entry name" value="GPROTEINBRPT"/>
</dbReference>
<dbReference type="InterPro" id="IPR011047">
    <property type="entry name" value="Quinoprotein_ADH-like_sf"/>
</dbReference>
<keyword evidence="5" id="KW-0677">Repeat</keyword>
<dbReference type="InterPro" id="IPR020472">
    <property type="entry name" value="WD40_PAC1"/>
</dbReference>
<dbReference type="Pfam" id="PF00400">
    <property type="entry name" value="WD40"/>
    <property type="match status" value="3"/>
</dbReference>
<evidence type="ECO:0000256" key="6">
    <source>
        <dbReference type="ARBA" id="ARBA00023242"/>
    </source>
</evidence>
<feature type="signal peptide" evidence="8">
    <location>
        <begin position="1"/>
        <end position="15"/>
    </location>
</feature>
<proteinExistence type="inferred from homology"/>
<dbReference type="InterPro" id="IPR015943">
    <property type="entry name" value="WD40/YVTN_repeat-like_dom_sf"/>
</dbReference>
<feature type="repeat" description="WD" evidence="7">
    <location>
        <begin position="201"/>
        <end position="232"/>
    </location>
</feature>
<protein>
    <recommendedName>
        <fullName evidence="9">NLE domain-containing protein</fullName>
    </recommendedName>
</protein>
<evidence type="ECO:0000256" key="1">
    <source>
        <dbReference type="ARBA" id="ARBA00004604"/>
    </source>
</evidence>
<reference evidence="10" key="1">
    <citation type="submission" date="2015-08" db="EMBL/GenBank/DDBJ databases">
        <authorList>
            <person name="Babu N.S."/>
            <person name="Beckwith C.J."/>
            <person name="Beseler K.G."/>
            <person name="Brison A."/>
            <person name="Carone J.V."/>
            <person name="Caskin T.P."/>
            <person name="Diamond M."/>
            <person name="Durham M.E."/>
            <person name="Foxe J.M."/>
            <person name="Go M."/>
            <person name="Henderson B.A."/>
            <person name="Jones I.B."/>
            <person name="McGettigan J.A."/>
            <person name="Micheletti S.J."/>
            <person name="Nasrallah M.E."/>
            <person name="Ortiz D."/>
            <person name="Piller C.R."/>
            <person name="Privatt S.R."/>
            <person name="Schneider S.L."/>
            <person name="Sharp S."/>
            <person name="Smith T.C."/>
            <person name="Stanton J.D."/>
            <person name="Ullery H.E."/>
            <person name="Wilson R.J."/>
            <person name="Serrano M.G."/>
            <person name="Buck G."/>
            <person name="Lee V."/>
            <person name="Wang Y."/>
            <person name="Carvalho R."/>
            <person name="Voegtly L."/>
            <person name="Shi R."/>
            <person name="Duckworth R."/>
            <person name="Johnson A."/>
            <person name="Loviza R."/>
            <person name="Walstead R."/>
            <person name="Shah Z."/>
            <person name="Kiflezghi M."/>
            <person name="Wade K."/>
            <person name="Ball S.L."/>
            <person name="Bradley K.W."/>
            <person name="Asai D.J."/>
            <person name="Bowman C.A."/>
            <person name="Russell D.A."/>
            <person name="Pope W.H."/>
            <person name="Jacobs-Sera D."/>
            <person name="Hendrix R.W."/>
            <person name="Hatfull G.F."/>
        </authorList>
    </citation>
    <scope>NUCLEOTIDE SEQUENCE</scope>
</reference>
<dbReference type="Pfam" id="PF08154">
    <property type="entry name" value="NLE"/>
    <property type="match status" value="1"/>
</dbReference>
<feature type="domain" description="NLE" evidence="9">
    <location>
        <begin position="26"/>
        <end position="88"/>
    </location>
</feature>
<evidence type="ECO:0000256" key="4">
    <source>
        <dbReference type="ARBA" id="ARBA00022574"/>
    </source>
</evidence>
<dbReference type="InterPro" id="IPR012972">
    <property type="entry name" value="NLE"/>
</dbReference>
<name>A0A1D1ZXV7_AUXPR</name>
<dbReference type="SMART" id="SM00320">
    <property type="entry name" value="WD40"/>
    <property type="match status" value="5"/>
</dbReference>
<feature type="repeat" description="WD" evidence="7">
    <location>
        <begin position="363"/>
        <end position="405"/>
    </location>
</feature>
<dbReference type="SUPFAM" id="SSF50978">
    <property type="entry name" value="WD40 repeat-like"/>
    <property type="match status" value="1"/>
</dbReference>
<comment type="subcellular location">
    <subcellularLocation>
        <location evidence="1">Nucleus</location>
        <location evidence="1">Nucleolus</location>
    </subcellularLocation>
</comment>
<dbReference type="HAMAP" id="MF_03029">
    <property type="entry name" value="WDR12"/>
    <property type="match status" value="1"/>
</dbReference>
<dbReference type="Gene3D" id="2.130.10.10">
    <property type="entry name" value="YVTN repeat-like/Quinoprotein amine dehydrogenase"/>
    <property type="match status" value="1"/>
</dbReference>
<dbReference type="PANTHER" id="PTHR19855">
    <property type="entry name" value="WD40 REPEAT PROTEIN 12, 37"/>
    <property type="match status" value="1"/>
</dbReference>
<dbReference type="PROSITE" id="PS50082">
    <property type="entry name" value="WD_REPEATS_2"/>
    <property type="match status" value="3"/>
</dbReference>
<dbReference type="AlphaFoldDB" id="A0A1D1ZXV7"/>
<feature type="non-terminal residue" evidence="10">
    <location>
        <position position="1"/>
    </location>
</feature>
<dbReference type="InterPro" id="IPR019775">
    <property type="entry name" value="WD40_repeat_CS"/>
</dbReference>
<evidence type="ECO:0000256" key="5">
    <source>
        <dbReference type="ARBA" id="ARBA00022737"/>
    </source>
</evidence>
<evidence type="ECO:0000256" key="3">
    <source>
        <dbReference type="ARBA" id="ARBA00022552"/>
    </source>
</evidence>
<feature type="repeat" description="WD" evidence="7">
    <location>
        <begin position="278"/>
        <end position="318"/>
    </location>
</feature>
<gene>
    <name evidence="10" type="ORF">g.30492</name>
</gene>
<dbReference type="EMBL" id="GDKF01006853">
    <property type="protein sequence ID" value="JAT71769.1"/>
    <property type="molecule type" value="Transcribed_RNA"/>
</dbReference>
<evidence type="ECO:0000259" key="9">
    <source>
        <dbReference type="Pfam" id="PF08154"/>
    </source>
</evidence>
<evidence type="ECO:0000313" key="10">
    <source>
        <dbReference type="EMBL" id="JAT71769.1"/>
    </source>
</evidence>
<dbReference type="GO" id="GO:0006364">
    <property type="term" value="P:rRNA processing"/>
    <property type="evidence" value="ECO:0007669"/>
    <property type="project" value="UniProtKB-KW"/>
</dbReference>
<evidence type="ECO:0000256" key="2">
    <source>
        <dbReference type="ARBA" id="ARBA00022517"/>
    </source>
</evidence>
<dbReference type="GO" id="GO:0005730">
    <property type="term" value="C:nucleolus"/>
    <property type="evidence" value="ECO:0007669"/>
    <property type="project" value="UniProtKB-SubCell"/>
</dbReference>
<dbReference type="SUPFAM" id="SSF50998">
    <property type="entry name" value="Quinoprotein alcohol dehydrogenase-like"/>
    <property type="match status" value="1"/>
</dbReference>
<sequence>FLLCILHLPYIMVDASEVADEGAQLTCKFVTKLPKELRVPEAALTVPANLTRYGLSQIINHLLDLEMAKPFDFLINHELLRGTLQEHLSARGASAEVVTEIEYIPLQLPPSPGPRTPHDDWIGSLVGGAQGLISASYDGAVRCVRSDGGVASVFVASARPLKALAVGGLGLAAAGDEGCVGVWELGPGGAVPAAPRQLVSLRGHTDAVAALAFSPDSALLASGGWDRGLHLWRSADAAEAAASGAPAPAAAKKRRVGKAEGAEAAAPAPVLDASAAELAGHTGAVSSLSWTREGRLASGSWDHSVRIWDAETGAGVDTLTTGKAVYAVAAGGPGGALAVAGAEAPLRLWDPREWGEDVAPQRLRGHAGWVSALCWHGGREHLLASASHDGTARLWDVRASIPLHTLAGEGKLLAAAWAGQVLGVGGEGREVVTHTL</sequence>
<dbReference type="InterPro" id="IPR001680">
    <property type="entry name" value="WD40_rpt"/>
</dbReference>
<feature type="chain" id="PRO_5012000576" description="NLE domain-containing protein" evidence="8">
    <location>
        <begin position="16"/>
        <end position="436"/>
    </location>
</feature>
<keyword evidence="4 7" id="KW-0853">WD repeat</keyword>
<dbReference type="PROSITE" id="PS50294">
    <property type="entry name" value="WD_REPEATS_REGION"/>
    <property type="match status" value="3"/>
</dbReference>
<dbReference type="PANTHER" id="PTHR19855:SF11">
    <property type="entry name" value="RIBOSOME BIOGENESIS PROTEIN WDR12"/>
    <property type="match status" value="1"/>
</dbReference>
<organism evidence="10">
    <name type="scientific">Auxenochlorella protothecoides</name>
    <name type="common">Green microalga</name>
    <name type="synonym">Chlorella protothecoides</name>
    <dbReference type="NCBI Taxonomy" id="3075"/>
    <lineage>
        <taxon>Eukaryota</taxon>
        <taxon>Viridiplantae</taxon>
        <taxon>Chlorophyta</taxon>
        <taxon>core chlorophytes</taxon>
        <taxon>Trebouxiophyceae</taxon>
        <taxon>Chlorellales</taxon>
        <taxon>Chlorellaceae</taxon>
        <taxon>Auxenochlorella</taxon>
    </lineage>
</organism>
<dbReference type="InterPro" id="IPR036322">
    <property type="entry name" value="WD40_repeat_dom_sf"/>
</dbReference>
<keyword evidence="8" id="KW-0732">Signal</keyword>
<dbReference type="InterPro" id="IPR028599">
    <property type="entry name" value="WDR12/Ytm1"/>
</dbReference>
<evidence type="ECO:0000256" key="8">
    <source>
        <dbReference type="SAM" id="SignalP"/>
    </source>
</evidence>
<keyword evidence="2" id="KW-0690">Ribosome biogenesis</keyword>
<keyword evidence="3" id="KW-0698">rRNA processing</keyword>
<accession>A0A1D1ZXV7</accession>
<evidence type="ECO:0000256" key="7">
    <source>
        <dbReference type="PROSITE-ProRule" id="PRU00221"/>
    </source>
</evidence>
<dbReference type="PROSITE" id="PS00678">
    <property type="entry name" value="WD_REPEATS_1"/>
    <property type="match status" value="2"/>
</dbReference>
<keyword evidence="6" id="KW-0539">Nucleus</keyword>